<dbReference type="InterPro" id="IPR003339">
    <property type="entry name" value="ABC/ECF_trnsptr_transmembrane"/>
</dbReference>
<dbReference type="Pfam" id="PF02361">
    <property type="entry name" value="CbiQ"/>
    <property type="match status" value="1"/>
</dbReference>
<sequence>MDKMPLKLHVMTACIIVTVLMIIIFFTNNPIILFSVFIYCSIVFMYTRNKSKLVNGFIYFIPFLFVSIIINFLFITEGKIILFEISNKVFTLESLVYAVIFSFKLLLIIYISMILNILVDSDNAISFFSSKIPKTTLLVMIGIKFFPIMKNRINSLKNIYAIRGVEFNGKSLKEKILAYVPIFSILLENSLEGAFDIGEAAYVRGFLSSTRTIYDKQKFQYKDYILYAECATTLIFGIIFKIYSFLEFDIYGGININKSINIGVISIFISILVIGFTSFFKVDRME</sequence>
<keyword evidence="4 5" id="KW-0472">Membrane</keyword>
<proteinExistence type="predicted"/>
<gene>
    <name evidence="6" type="ORF">OW729_03465</name>
</gene>
<organism evidence="6 7">
    <name type="scientific">Clostridium brassicae</name>
    <dbReference type="NCBI Taxonomy" id="2999072"/>
    <lineage>
        <taxon>Bacteria</taxon>
        <taxon>Bacillati</taxon>
        <taxon>Bacillota</taxon>
        <taxon>Clostridia</taxon>
        <taxon>Eubacteriales</taxon>
        <taxon>Clostridiaceae</taxon>
        <taxon>Clostridium</taxon>
    </lineage>
</organism>
<dbReference type="PANTHER" id="PTHR33514">
    <property type="entry name" value="PROTEIN ABCI12, CHLOROPLASTIC"/>
    <property type="match status" value="1"/>
</dbReference>
<name>A0ABT4D5U1_9CLOT</name>
<dbReference type="CDD" id="cd16914">
    <property type="entry name" value="EcfT"/>
    <property type="match status" value="1"/>
</dbReference>
<dbReference type="EMBL" id="JAPQFJ010000003">
    <property type="protein sequence ID" value="MCY6957662.1"/>
    <property type="molecule type" value="Genomic_DNA"/>
</dbReference>
<feature type="transmembrane region" description="Helical" evidence="5">
    <location>
        <begin position="258"/>
        <end position="280"/>
    </location>
</feature>
<comment type="caution">
    <text evidence="6">The sequence shown here is derived from an EMBL/GenBank/DDBJ whole genome shotgun (WGS) entry which is preliminary data.</text>
</comment>
<accession>A0ABT4D5U1</accession>
<feature type="transmembrane region" description="Helical" evidence="5">
    <location>
        <begin position="53"/>
        <end position="74"/>
    </location>
</feature>
<feature type="transmembrane region" description="Helical" evidence="5">
    <location>
        <begin position="95"/>
        <end position="119"/>
    </location>
</feature>
<dbReference type="Proteomes" id="UP001144612">
    <property type="component" value="Unassembled WGS sequence"/>
</dbReference>
<feature type="transmembrane region" description="Helical" evidence="5">
    <location>
        <begin position="224"/>
        <end position="246"/>
    </location>
</feature>
<evidence type="ECO:0000313" key="6">
    <source>
        <dbReference type="EMBL" id="MCY6957662.1"/>
    </source>
</evidence>
<evidence type="ECO:0000256" key="5">
    <source>
        <dbReference type="SAM" id="Phobius"/>
    </source>
</evidence>
<evidence type="ECO:0000256" key="1">
    <source>
        <dbReference type="ARBA" id="ARBA00004141"/>
    </source>
</evidence>
<evidence type="ECO:0000313" key="7">
    <source>
        <dbReference type="Proteomes" id="UP001144612"/>
    </source>
</evidence>
<keyword evidence="7" id="KW-1185">Reference proteome</keyword>
<feature type="transmembrane region" description="Helical" evidence="5">
    <location>
        <begin position="6"/>
        <end position="26"/>
    </location>
</feature>
<dbReference type="RefSeq" id="WP_268060044.1">
    <property type="nucleotide sequence ID" value="NZ_JAPQFJ010000003.1"/>
</dbReference>
<dbReference type="PANTHER" id="PTHR33514:SF13">
    <property type="entry name" value="PROTEIN ABCI12, CHLOROPLASTIC"/>
    <property type="match status" value="1"/>
</dbReference>
<comment type="subcellular location">
    <subcellularLocation>
        <location evidence="1">Membrane</location>
        <topology evidence="1">Multi-pass membrane protein</topology>
    </subcellularLocation>
</comment>
<evidence type="ECO:0000256" key="2">
    <source>
        <dbReference type="ARBA" id="ARBA00022692"/>
    </source>
</evidence>
<protein>
    <submittedName>
        <fullName evidence="6">Energy-coupling factor transporter transmembrane component T</fullName>
    </submittedName>
</protein>
<evidence type="ECO:0000256" key="3">
    <source>
        <dbReference type="ARBA" id="ARBA00022989"/>
    </source>
</evidence>
<evidence type="ECO:0000256" key="4">
    <source>
        <dbReference type="ARBA" id="ARBA00023136"/>
    </source>
</evidence>
<keyword evidence="3 5" id="KW-1133">Transmembrane helix</keyword>
<keyword evidence="2 5" id="KW-0812">Transmembrane</keyword>
<reference evidence="6" key="1">
    <citation type="submission" date="2022-12" db="EMBL/GenBank/DDBJ databases">
        <title>Clostridium sp. nov., isolated from industrial wastewater.</title>
        <authorList>
            <person name="Jiayan W."/>
        </authorList>
    </citation>
    <scope>NUCLEOTIDE SEQUENCE</scope>
    <source>
        <strain evidence="6">ZC22-4</strain>
    </source>
</reference>